<dbReference type="Proteomes" id="UP000195981">
    <property type="component" value="Unassembled WGS sequence"/>
</dbReference>
<feature type="transmembrane region" description="Helical" evidence="1">
    <location>
        <begin position="27"/>
        <end position="47"/>
    </location>
</feature>
<evidence type="ECO:0000256" key="1">
    <source>
        <dbReference type="SAM" id="Phobius"/>
    </source>
</evidence>
<reference evidence="2 3" key="1">
    <citation type="submission" date="2017-02" db="EMBL/GenBank/DDBJ databases">
        <authorList>
            <person name="Peterson S.W."/>
        </authorList>
    </citation>
    <scope>NUCLEOTIDE SEQUENCE [LARGE SCALE GENOMIC DNA]</scope>
    <source>
        <strain evidence="2 3">CIP104813</strain>
    </source>
</reference>
<name>A0A1X6X0Y7_9MICO</name>
<dbReference type="AlphaFoldDB" id="A0A1X6X0Y7"/>
<dbReference type="RefSeq" id="WP_087104057.1">
    <property type="nucleotide sequence ID" value="NZ_FWFG01000064.1"/>
</dbReference>
<proteinExistence type="predicted"/>
<keyword evidence="1" id="KW-0472">Membrane</keyword>
<evidence type="ECO:0000313" key="2">
    <source>
        <dbReference type="EMBL" id="SLM91947.1"/>
    </source>
</evidence>
<accession>A0A1X6X0Y7</accession>
<keyword evidence="1" id="KW-0812">Transmembrane</keyword>
<keyword evidence="1" id="KW-1133">Transmembrane helix</keyword>
<sequence>MSHTPEGAHRAAKPVEAAETTSEGASLGLSIVLFLVLFLAFIGGLYVMSLMTPVLFLVGLGIVLLSLCGAFTLVPRFLT</sequence>
<organism evidence="2 3">
    <name type="scientific">Brachybacterium nesterenkovii</name>
    <dbReference type="NCBI Taxonomy" id="47847"/>
    <lineage>
        <taxon>Bacteria</taxon>
        <taxon>Bacillati</taxon>
        <taxon>Actinomycetota</taxon>
        <taxon>Actinomycetes</taxon>
        <taxon>Micrococcales</taxon>
        <taxon>Dermabacteraceae</taxon>
        <taxon>Brachybacterium</taxon>
    </lineage>
</organism>
<evidence type="ECO:0000313" key="3">
    <source>
        <dbReference type="Proteomes" id="UP000195981"/>
    </source>
</evidence>
<keyword evidence="3" id="KW-1185">Reference proteome</keyword>
<gene>
    <name evidence="2" type="ORF">FM110_07270</name>
</gene>
<dbReference type="EMBL" id="FWFG01000064">
    <property type="protein sequence ID" value="SLM91947.1"/>
    <property type="molecule type" value="Genomic_DNA"/>
</dbReference>
<protein>
    <submittedName>
        <fullName evidence="2">Uncharacterized protein</fullName>
    </submittedName>
</protein>
<feature type="transmembrane region" description="Helical" evidence="1">
    <location>
        <begin position="54"/>
        <end position="74"/>
    </location>
</feature>